<reference evidence="1 2" key="1">
    <citation type="journal article" date="2023" name="Science">
        <title>Complex scaffold remodeling in plant triterpene biosynthesis.</title>
        <authorList>
            <person name="De La Pena R."/>
            <person name="Hodgson H."/>
            <person name="Liu J.C."/>
            <person name="Stephenson M.J."/>
            <person name="Martin A.C."/>
            <person name="Owen C."/>
            <person name="Harkess A."/>
            <person name="Leebens-Mack J."/>
            <person name="Jimenez L.E."/>
            <person name="Osbourn A."/>
            <person name="Sattely E.S."/>
        </authorList>
    </citation>
    <scope>NUCLEOTIDE SEQUENCE [LARGE SCALE GENOMIC DNA]</scope>
    <source>
        <strain evidence="2">cv. JPN11</strain>
        <tissue evidence="1">Leaf</tissue>
    </source>
</reference>
<dbReference type="EMBL" id="CM051405">
    <property type="protein sequence ID" value="KAJ4704799.1"/>
    <property type="molecule type" value="Genomic_DNA"/>
</dbReference>
<proteinExistence type="predicted"/>
<dbReference type="Proteomes" id="UP001164539">
    <property type="component" value="Chromosome 12"/>
</dbReference>
<evidence type="ECO:0000313" key="2">
    <source>
        <dbReference type="Proteomes" id="UP001164539"/>
    </source>
</evidence>
<organism evidence="1 2">
    <name type="scientific">Melia azedarach</name>
    <name type="common">Chinaberry tree</name>
    <dbReference type="NCBI Taxonomy" id="155640"/>
    <lineage>
        <taxon>Eukaryota</taxon>
        <taxon>Viridiplantae</taxon>
        <taxon>Streptophyta</taxon>
        <taxon>Embryophyta</taxon>
        <taxon>Tracheophyta</taxon>
        <taxon>Spermatophyta</taxon>
        <taxon>Magnoliopsida</taxon>
        <taxon>eudicotyledons</taxon>
        <taxon>Gunneridae</taxon>
        <taxon>Pentapetalae</taxon>
        <taxon>rosids</taxon>
        <taxon>malvids</taxon>
        <taxon>Sapindales</taxon>
        <taxon>Meliaceae</taxon>
        <taxon>Melia</taxon>
    </lineage>
</organism>
<evidence type="ECO:0000313" key="1">
    <source>
        <dbReference type="EMBL" id="KAJ4704799.1"/>
    </source>
</evidence>
<gene>
    <name evidence="1" type="ORF">OWV82_021656</name>
</gene>
<sequence length="285" mass="31436">MVSTVEKKMIGSGKLEDGKWSEKKVEAKDDLRTVECLRGRLLAERQASRLANEEAELIGKKLIELENKLKEETKQRNKAEKKLKFLKKKLESLKISIPSEESEQSSSSDICAHSCKSSASASGIKDTEESESKSQITTPEIPENLENNALSETISSNQSHETSSIPENSSLLDSANSSTKDIPDEIPIQSSSPSSDDPKTDNHSRGSKKAEMEADQNESDKENQVDNTLAIVPVNSPNPNERSQNTEVKKISNGNVREALEALRLAREMIQSSVGRRHVIRVGHS</sequence>
<accession>A0ACC1X0M2</accession>
<protein>
    <submittedName>
        <fullName evidence="1">Suppressor protein SRP40-like isoform X1</fullName>
    </submittedName>
</protein>
<keyword evidence="2" id="KW-1185">Reference proteome</keyword>
<comment type="caution">
    <text evidence="1">The sequence shown here is derived from an EMBL/GenBank/DDBJ whole genome shotgun (WGS) entry which is preliminary data.</text>
</comment>
<name>A0ACC1X0M2_MELAZ</name>